<dbReference type="OrthoDB" id="3928926at2759"/>
<protein>
    <submittedName>
        <fullName evidence="8">Alt a 1 major allergen</fullName>
    </submittedName>
</protein>
<evidence type="ECO:0000256" key="6">
    <source>
        <dbReference type="SAM" id="SignalP"/>
    </source>
</evidence>
<dbReference type="GO" id="GO:0005576">
    <property type="term" value="C:extracellular region"/>
    <property type="evidence" value="ECO:0007669"/>
    <property type="project" value="UniProtKB-SubCell"/>
</dbReference>
<dbReference type="Gene3D" id="2.40.350.20">
    <property type="match status" value="1"/>
</dbReference>
<comment type="subcellular location">
    <subcellularLocation>
        <location evidence="1">Secreted</location>
    </subcellularLocation>
</comment>
<evidence type="ECO:0000256" key="2">
    <source>
        <dbReference type="ARBA" id="ARBA00022525"/>
    </source>
</evidence>
<evidence type="ECO:0000259" key="7">
    <source>
        <dbReference type="PROSITE" id="PS51895"/>
    </source>
</evidence>
<keyword evidence="9" id="KW-1185">Reference proteome</keyword>
<reference evidence="8" key="1">
    <citation type="journal article" date="2020" name="Stud. Mycol.">
        <title>101 Dothideomycetes genomes: a test case for predicting lifestyles and emergence of pathogens.</title>
        <authorList>
            <person name="Haridas S."/>
            <person name="Albert R."/>
            <person name="Binder M."/>
            <person name="Bloem J."/>
            <person name="Labutti K."/>
            <person name="Salamov A."/>
            <person name="Andreopoulos B."/>
            <person name="Baker S."/>
            <person name="Barry K."/>
            <person name="Bills G."/>
            <person name="Bluhm B."/>
            <person name="Cannon C."/>
            <person name="Castanera R."/>
            <person name="Culley D."/>
            <person name="Daum C."/>
            <person name="Ezra D."/>
            <person name="Gonzalez J."/>
            <person name="Henrissat B."/>
            <person name="Kuo A."/>
            <person name="Liang C."/>
            <person name="Lipzen A."/>
            <person name="Lutzoni F."/>
            <person name="Magnuson J."/>
            <person name="Mondo S."/>
            <person name="Nolan M."/>
            <person name="Ohm R."/>
            <person name="Pangilinan J."/>
            <person name="Park H.-J."/>
            <person name="Ramirez L."/>
            <person name="Alfaro M."/>
            <person name="Sun H."/>
            <person name="Tritt A."/>
            <person name="Yoshinaga Y."/>
            <person name="Zwiers L.-H."/>
            <person name="Turgeon B."/>
            <person name="Goodwin S."/>
            <person name="Spatafora J."/>
            <person name="Crous P."/>
            <person name="Grigoriev I."/>
        </authorList>
    </citation>
    <scope>NUCLEOTIDE SEQUENCE</scope>
    <source>
        <strain evidence="8">CBS 109.77</strain>
    </source>
</reference>
<evidence type="ECO:0000256" key="3">
    <source>
        <dbReference type="ARBA" id="ARBA00022729"/>
    </source>
</evidence>
<keyword evidence="2" id="KW-0964">Secreted</keyword>
<feature type="domain" description="AA1-like" evidence="7">
    <location>
        <begin position="36"/>
        <end position="154"/>
    </location>
</feature>
<evidence type="ECO:0000256" key="1">
    <source>
        <dbReference type="ARBA" id="ARBA00004613"/>
    </source>
</evidence>
<accession>A0A6A6X149</accession>
<name>A0A6A6X149_9PLEO</name>
<dbReference type="Proteomes" id="UP000799757">
    <property type="component" value="Unassembled WGS sequence"/>
</dbReference>
<gene>
    <name evidence="8" type="ORF">K505DRAFT_340894</name>
</gene>
<organism evidence="8 9">
    <name type="scientific">Melanomma pulvis-pyrius CBS 109.77</name>
    <dbReference type="NCBI Taxonomy" id="1314802"/>
    <lineage>
        <taxon>Eukaryota</taxon>
        <taxon>Fungi</taxon>
        <taxon>Dikarya</taxon>
        <taxon>Ascomycota</taxon>
        <taxon>Pezizomycotina</taxon>
        <taxon>Dothideomycetes</taxon>
        <taxon>Pleosporomycetidae</taxon>
        <taxon>Pleosporales</taxon>
        <taxon>Melanommataceae</taxon>
        <taxon>Melanomma</taxon>
    </lineage>
</organism>
<keyword evidence="3 6" id="KW-0732">Signal</keyword>
<feature type="chain" id="PRO_5025622033" evidence="6">
    <location>
        <begin position="20"/>
        <end position="159"/>
    </location>
</feature>
<dbReference type="PROSITE" id="PS51895">
    <property type="entry name" value="AA1"/>
    <property type="match status" value="1"/>
</dbReference>
<dbReference type="EMBL" id="MU002107">
    <property type="protein sequence ID" value="KAF2789885.1"/>
    <property type="molecule type" value="Genomic_DNA"/>
</dbReference>
<keyword evidence="4 5" id="KW-1015">Disulfide bond</keyword>
<dbReference type="Pfam" id="PF16541">
    <property type="entry name" value="AltA1"/>
    <property type="match status" value="1"/>
</dbReference>
<evidence type="ECO:0000256" key="4">
    <source>
        <dbReference type="ARBA" id="ARBA00023157"/>
    </source>
</evidence>
<evidence type="ECO:0000313" key="8">
    <source>
        <dbReference type="EMBL" id="KAF2789885.1"/>
    </source>
</evidence>
<proteinExistence type="predicted"/>
<dbReference type="AlphaFoldDB" id="A0A6A6X149"/>
<dbReference type="CDD" id="cd12798">
    <property type="entry name" value="Alt_A1"/>
    <property type="match status" value="1"/>
</dbReference>
<feature type="disulfide bond" evidence="5">
    <location>
        <begin position="75"/>
        <end position="90"/>
    </location>
</feature>
<evidence type="ECO:0000313" key="9">
    <source>
        <dbReference type="Proteomes" id="UP000799757"/>
    </source>
</evidence>
<sequence length="159" mass="17244">MQFKLAAASLLAVAGLSSSAPVEVRQDTTNCPVVQEGDYIWKIDDFFARKPDGQKITALGFNVKATNNGTADFDCSVSADPVEDGKFYECGPNSFIYFAYQQDRSGLLLKQDVSDDIQYIAATTLPNYCRAGGNGPDDFVCQGTSPAYITLVQYPGKLE</sequence>
<feature type="disulfide bond" evidence="5">
    <location>
        <begin position="129"/>
        <end position="141"/>
    </location>
</feature>
<evidence type="ECO:0000256" key="5">
    <source>
        <dbReference type="PROSITE-ProRule" id="PRU01243"/>
    </source>
</evidence>
<dbReference type="InterPro" id="IPR032382">
    <property type="entry name" value="AltA1"/>
</dbReference>
<feature type="signal peptide" evidence="6">
    <location>
        <begin position="1"/>
        <end position="19"/>
    </location>
</feature>